<comment type="caution">
    <text evidence="1">The sequence shown here is derived from an EMBL/GenBank/DDBJ whole genome shotgun (WGS) entry which is preliminary data.</text>
</comment>
<name>A0AAJ1BBB0_9ACTO</name>
<evidence type="ECO:0000313" key="2">
    <source>
        <dbReference type="Proteomes" id="UP001200537"/>
    </source>
</evidence>
<organism evidence="1 2">
    <name type="scientific">Varibaculum cambriense</name>
    <dbReference type="NCBI Taxonomy" id="184870"/>
    <lineage>
        <taxon>Bacteria</taxon>
        <taxon>Bacillati</taxon>
        <taxon>Actinomycetota</taxon>
        <taxon>Actinomycetes</taxon>
        <taxon>Actinomycetales</taxon>
        <taxon>Actinomycetaceae</taxon>
        <taxon>Varibaculum</taxon>
    </lineage>
</organism>
<dbReference type="SUPFAM" id="SSF140121">
    <property type="entry name" value="SPy1572-like"/>
    <property type="match status" value="1"/>
</dbReference>
<accession>A0AAJ1BBB0</accession>
<evidence type="ECO:0000313" key="1">
    <source>
        <dbReference type="EMBL" id="MCG4617759.1"/>
    </source>
</evidence>
<proteinExistence type="predicted"/>
<dbReference type="Proteomes" id="UP001200537">
    <property type="component" value="Unassembled WGS sequence"/>
</dbReference>
<reference evidence="1" key="1">
    <citation type="submission" date="2022-01" db="EMBL/GenBank/DDBJ databases">
        <title>Collection of gut derived symbiotic bacterial strains cultured from healthy donors.</title>
        <authorList>
            <person name="Lin H."/>
            <person name="Kohout C."/>
            <person name="Waligurski E."/>
            <person name="Pamer E.G."/>
        </authorList>
    </citation>
    <scope>NUCLEOTIDE SEQUENCE</scope>
    <source>
        <strain evidence="1">DFI.7.46</strain>
    </source>
</reference>
<dbReference type="AlphaFoldDB" id="A0AAJ1BBB0"/>
<dbReference type="RefSeq" id="WP_024059850.1">
    <property type="nucleotide sequence ID" value="NZ_JAKNHJ010000007.1"/>
</dbReference>
<dbReference type="EMBL" id="JAKNHJ010000007">
    <property type="protein sequence ID" value="MCG4617759.1"/>
    <property type="molecule type" value="Genomic_DNA"/>
</dbReference>
<dbReference type="InterPro" id="IPR038024">
    <property type="entry name" value="SPy1572-like_sf"/>
</dbReference>
<protein>
    <submittedName>
        <fullName evidence="1">Uncharacterized protein</fullName>
    </submittedName>
</protein>
<gene>
    <name evidence="1" type="ORF">L0M99_04515</name>
</gene>
<sequence length="83" mass="9491">MNDENETLDYEAYTAREIERLETVLDGLQELFKSQADPRVSDAILKAQTKLDAYRGFEGAPRMRTPEDEGKDWLETVAAAYSF</sequence>